<dbReference type="PANTHER" id="PTHR48043:SF159">
    <property type="entry name" value="EG:EG0003.4 PROTEIN-RELATED"/>
    <property type="match status" value="1"/>
</dbReference>
<dbReference type="Pfam" id="PF00201">
    <property type="entry name" value="UDPGT"/>
    <property type="match status" value="1"/>
</dbReference>
<keyword evidence="5" id="KW-0812">Transmembrane</keyword>
<keyword evidence="5" id="KW-0732">Signal</keyword>
<feature type="chain" id="PRO_5031610570" description="UDP-glucuronosyltransferase" evidence="5">
    <location>
        <begin position="17"/>
        <end position="518"/>
    </location>
</feature>
<dbReference type="GO" id="GO:0015020">
    <property type="term" value="F:glucuronosyltransferase activity"/>
    <property type="evidence" value="ECO:0007669"/>
    <property type="project" value="UniProtKB-EC"/>
</dbReference>
<keyword evidence="3 4" id="KW-0808">Transferase</keyword>
<dbReference type="AlphaFoldDB" id="A0A653DFH7"/>
<name>A0A653DFH7_CALMS</name>
<dbReference type="CDD" id="cd03784">
    <property type="entry name" value="GT1_Gtf-like"/>
    <property type="match status" value="1"/>
</dbReference>
<dbReference type="PROSITE" id="PS00375">
    <property type="entry name" value="UDPGT"/>
    <property type="match status" value="1"/>
</dbReference>
<evidence type="ECO:0000313" key="6">
    <source>
        <dbReference type="EMBL" id="VEN58107.1"/>
    </source>
</evidence>
<keyword evidence="2 4" id="KW-0328">Glycosyltransferase</keyword>
<dbReference type="EMBL" id="CAACVG010011456">
    <property type="protein sequence ID" value="VEN58107.1"/>
    <property type="molecule type" value="Genomic_DNA"/>
</dbReference>
<dbReference type="InterPro" id="IPR035595">
    <property type="entry name" value="UDP_glycos_trans_CS"/>
</dbReference>
<dbReference type="PANTHER" id="PTHR48043">
    <property type="entry name" value="EG:EG0003.4 PROTEIN-RELATED"/>
    <property type="match status" value="1"/>
</dbReference>
<keyword evidence="5" id="KW-0472">Membrane</keyword>
<dbReference type="OrthoDB" id="5835829at2759"/>
<organism evidence="6 7">
    <name type="scientific">Callosobruchus maculatus</name>
    <name type="common">Southern cowpea weevil</name>
    <name type="synonym">Pulse bruchid</name>
    <dbReference type="NCBI Taxonomy" id="64391"/>
    <lineage>
        <taxon>Eukaryota</taxon>
        <taxon>Metazoa</taxon>
        <taxon>Ecdysozoa</taxon>
        <taxon>Arthropoda</taxon>
        <taxon>Hexapoda</taxon>
        <taxon>Insecta</taxon>
        <taxon>Pterygota</taxon>
        <taxon>Neoptera</taxon>
        <taxon>Endopterygota</taxon>
        <taxon>Coleoptera</taxon>
        <taxon>Polyphaga</taxon>
        <taxon>Cucujiformia</taxon>
        <taxon>Chrysomeloidea</taxon>
        <taxon>Chrysomelidae</taxon>
        <taxon>Bruchinae</taxon>
        <taxon>Bruchini</taxon>
        <taxon>Callosobruchus</taxon>
    </lineage>
</organism>
<evidence type="ECO:0000256" key="1">
    <source>
        <dbReference type="ARBA" id="ARBA00009995"/>
    </source>
</evidence>
<dbReference type="FunFam" id="3.40.50.2000:FF:000050">
    <property type="entry name" value="UDP-glucuronosyltransferase"/>
    <property type="match status" value="1"/>
</dbReference>
<comment type="subcellular location">
    <subcellularLocation>
        <location evidence="5">Membrane</location>
        <topology evidence="5">Single-pass membrane protein</topology>
    </subcellularLocation>
</comment>
<sequence length="518" mass="59617">MYQLLVSILLFHDAYAASILAISPSASFSHQVAFQPLWRELSLRGHQVTVMTTDPQKNDSLTNLTEIDMSYSYEILKKYDMVSVLSDDRTGLREKGKMVLRMSREVQDAQLSSDAVQKLLHGNMNFDLVIVEAQLPGMMAFAWRFKCPLIGIASMDAAMQFHDTMGNPCHPVITPDPNVRVEDYQHITFKERLISFFFALAYKLLIYNKTYREEHELLKKYFGEDLPPIWNIQRNMSMLFVNAHPLFSPMRPLNPNTIIVSGLHIGKPKPLPKELADFLDKAKQGFIYFSLGSNIRADIYNRTMNIDAILEAMAEVPYKVLWKLDMEFAKTPNNVKVVKWLPQQDVLRHPNIKLFITQGGMQSLQEAIINKVPILGIPMFGDQFNNVNMMVKRGCGIKLDRSLIDKQTFKKAVIEAIEEPRYRQKAQEMGEMFEDEPTLSLQRAVYWTEYVIKHKGAPHLTSNVPYMPFWMYYMLDVIVSALTAIVIVAAVLYLVLSRIISFILCKCFRNYLYKAKPD</sequence>
<evidence type="ECO:0000256" key="2">
    <source>
        <dbReference type="ARBA" id="ARBA00022676"/>
    </source>
</evidence>
<dbReference type="EC" id="2.4.1.17" evidence="5"/>
<comment type="similarity">
    <text evidence="1 4">Belongs to the UDP-glycosyltransferase family.</text>
</comment>
<reference evidence="6 7" key="1">
    <citation type="submission" date="2019-01" db="EMBL/GenBank/DDBJ databases">
        <authorList>
            <person name="Sayadi A."/>
        </authorList>
    </citation>
    <scope>NUCLEOTIDE SEQUENCE [LARGE SCALE GENOMIC DNA]</scope>
</reference>
<dbReference type="Proteomes" id="UP000410492">
    <property type="component" value="Unassembled WGS sequence"/>
</dbReference>
<feature type="transmembrane region" description="Helical" evidence="5">
    <location>
        <begin position="470"/>
        <end position="496"/>
    </location>
</feature>
<feature type="signal peptide" evidence="5">
    <location>
        <begin position="1"/>
        <end position="16"/>
    </location>
</feature>
<proteinExistence type="inferred from homology"/>
<dbReference type="Gene3D" id="3.40.50.2000">
    <property type="entry name" value="Glycogen Phosphorylase B"/>
    <property type="match status" value="1"/>
</dbReference>
<evidence type="ECO:0000256" key="5">
    <source>
        <dbReference type="RuleBase" id="RU362059"/>
    </source>
</evidence>
<dbReference type="GO" id="GO:0016020">
    <property type="term" value="C:membrane"/>
    <property type="evidence" value="ECO:0007669"/>
    <property type="project" value="UniProtKB-SubCell"/>
</dbReference>
<evidence type="ECO:0000256" key="3">
    <source>
        <dbReference type="ARBA" id="ARBA00022679"/>
    </source>
</evidence>
<accession>A0A653DFH7</accession>
<evidence type="ECO:0000313" key="7">
    <source>
        <dbReference type="Proteomes" id="UP000410492"/>
    </source>
</evidence>
<dbReference type="InterPro" id="IPR002213">
    <property type="entry name" value="UDP_glucos_trans"/>
</dbReference>
<dbReference type="SUPFAM" id="SSF53756">
    <property type="entry name" value="UDP-Glycosyltransferase/glycogen phosphorylase"/>
    <property type="match status" value="1"/>
</dbReference>
<dbReference type="InterPro" id="IPR050271">
    <property type="entry name" value="UDP-glycosyltransferase"/>
</dbReference>
<comment type="catalytic activity">
    <reaction evidence="5">
        <text>glucuronate acceptor + UDP-alpha-D-glucuronate = acceptor beta-D-glucuronoside + UDP + H(+)</text>
        <dbReference type="Rhea" id="RHEA:21032"/>
        <dbReference type="ChEBI" id="CHEBI:15378"/>
        <dbReference type="ChEBI" id="CHEBI:58052"/>
        <dbReference type="ChEBI" id="CHEBI:58223"/>
        <dbReference type="ChEBI" id="CHEBI:132367"/>
        <dbReference type="ChEBI" id="CHEBI:132368"/>
        <dbReference type="EC" id="2.4.1.17"/>
    </reaction>
</comment>
<keyword evidence="5" id="KW-1133">Transmembrane helix</keyword>
<evidence type="ECO:0000256" key="4">
    <source>
        <dbReference type="RuleBase" id="RU003718"/>
    </source>
</evidence>
<keyword evidence="7" id="KW-1185">Reference proteome</keyword>
<protein>
    <recommendedName>
        <fullName evidence="5">UDP-glucuronosyltransferase</fullName>
        <ecNumber evidence="5">2.4.1.17</ecNumber>
    </recommendedName>
</protein>
<gene>
    <name evidence="6" type="ORF">CALMAC_LOCUS16549</name>
</gene>